<keyword evidence="4 5" id="KW-0472">Membrane</keyword>
<feature type="transmembrane region" description="Helical" evidence="5">
    <location>
        <begin position="31"/>
        <end position="52"/>
    </location>
</feature>
<feature type="transmembrane region" description="Helical" evidence="5">
    <location>
        <begin position="166"/>
        <end position="185"/>
    </location>
</feature>
<name>A0A7W7W0J2_KITKI</name>
<organism evidence="7 8">
    <name type="scientific">Kitasatospora kifunensis</name>
    <name type="common">Streptomyces kifunensis</name>
    <dbReference type="NCBI Taxonomy" id="58351"/>
    <lineage>
        <taxon>Bacteria</taxon>
        <taxon>Bacillati</taxon>
        <taxon>Actinomycetota</taxon>
        <taxon>Actinomycetes</taxon>
        <taxon>Kitasatosporales</taxon>
        <taxon>Streptomycetaceae</taxon>
        <taxon>Kitasatospora</taxon>
    </lineage>
</organism>
<keyword evidence="2 5" id="KW-0812">Transmembrane</keyword>
<sequence>MTLLSDAVPRIDAGTPSDRVRIRIRIRTRSLVPAGVVAAVLALALVLFLFLAQSASATAPIPGSPLDAYDKGIPYDVGVHKIARLAAMISYALMVATMVLGVVLRMRYFQRYVNRRTVYGAHMTLALSTLTFGALHGLTFCYQPVWDIRLANLLLPFTGGLQRMPVGFGILGTELAIAVGCSVWLQQRIGYRRWLRFHQFAYVAFGLIWLHIFTVHPEPRHTNLVALAVAAGALGCLLAFLIRALPSSSRLRRGTFTNSVDGIQ</sequence>
<reference evidence="7 8" key="1">
    <citation type="submission" date="2020-08" db="EMBL/GenBank/DDBJ databases">
        <title>Sequencing the genomes of 1000 actinobacteria strains.</title>
        <authorList>
            <person name="Klenk H.-P."/>
        </authorList>
    </citation>
    <scope>NUCLEOTIDE SEQUENCE [LARGE SCALE GENOMIC DNA]</scope>
    <source>
        <strain evidence="7 8">DSM 41654</strain>
    </source>
</reference>
<evidence type="ECO:0000256" key="1">
    <source>
        <dbReference type="ARBA" id="ARBA00004141"/>
    </source>
</evidence>
<feature type="transmembrane region" description="Helical" evidence="5">
    <location>
        <begin position="225"/>
        <end position="245"/>
    </location>
</feature>
<dbReference type="InterPro" id="IPR013130">
    <property type="entry name" value="Fe3_Rdtase_TM_dom"/>
</dbReference>
<dbReference type="EMBL" id="JACHJV010000003">
    <property type="protein sequence ID" value="MBB4928799.1"/>
    <property type="molecule type" value="Genomic_DNA"/>
</dbReference>
<gene>
    <name evidence="7" type="ORF">FHR34_007896</name>
</gene>
<proteinExistence type="predicted"/>
<comment type="subcellular location">
    <subcellularLocation>
        <location evidence="1">Membrane</location>
        <topology evidence="1">Multi-pass membrane protein</topology>
    </subcellularLocation>
</comment>
<dbReference type="Pfam" id="PF01794">
    <property type="entry name" value="Ferric_reduct"/>
    <property type="match status" value="1"/>
</dbReference>
<feature type="transmembrane region" description="Helical" evidence="5">
    <location>
        <begin position="125"/>
        <end position="146"/>
    </location>
</feature>
<evidence type="ECO:0000256" key="3">
    <source>
        <dbReference type="ARBA" id="ARBA00022989"/>
    </source>
</evidence>
<evidence type="ECO:0000256" key="2">
    <source>
        <dbReference type="ARBA" id="ARBA00022692"/>
    </source>
</evidence>
<evidence type="ECO:0000259" key="6">
    <source>
        <dbReference type="Pfam" id="PF01794"/>
    </source>
</evidence>
<dbReference type="RefSeq" id="WP_184946408.1">
    <property type="nucleotide sequence ID" value="NZ_JACHJV010000003.1"/>
</dbReference>
<keyword evidence="8" id="KW-1185">Reference proteome</keyword>
<evidence type="ECO:0000313" key="8">
    <source>
        <dbReference type="Proteomes" id="UP000540506"/>
    </source>
</evidence>
<comment type="caution">
    <text evidence="7">The sequence shown here is derived from an EMBL/GenBank/DDBJ whole genome shotgun (WGS) entry which is preliminary data.</text>
</comment>
<dbReference type="Proteomes" id="UP000540506">
    <property type="component" value="Unassembled WGS sequence"/>
</dbReference>
<feature type="domain" description="Ferric oxidoreductase" evidence="6">
    <location>
        <begin position="87"/>
        <end position="207"/>
    </location>
</feature>
<protein>
    <submittedName>
        <fullName evidence="7">DMSO/TMAO reductase YedYZ heme-binding membrane subunit</fullName>
    </submittedName>
</protein>
<keyword evidence="3 5" id="KW-1133">Transmembrane helix</keyword>
<accession>A0A7W7W0J2</accession>
<evidence type="ECO:0000256" key="5">
    <source>
        <dbReference type="SAM" id="Phobius"/>
    </source>
</evidence>
<feature type="transmembrane region" description="Helical" evidence="5">
    <location>
        <begin position="82"/>
        <end position="104"/>
    </location>
</feature>
<dbReference type="AlphaFoldDB" id="A0A7W7W0J2"/>
<feature type="transmembrane region" description="Helical" evidence="5">
    <location>
        <begin position="197"/>
        <end position="213"/>
    </location>
</feature>
<evidence type="ECO:0000256" key="4">
    <source>
        <dbReference type="ARBA" id="ARBA00023136"/>
    </source>
</evidence>
<dbReference type="GO" id="GO:0016020">
    <property type="term" value="C:membrane"/>
    <property type="evidence" value="ECO:0007669"/>
    <property type="project" value="UniProtKB-SubCell"/>
</dbReference>
<evidence type="ECO:0000313" key="7">
    <source>
        <dbReference type="EMBL" id="MBB4928799.1"/>
    </source>
</evidence>